<organism evidence="2">
    <name type="scientific">Arundo donax</name>
    <name type="common">Giant reed</name>
    <name type="synonym">Donax arundinaceus</name>
    <dbReference type="NCBI Taxonomy" id="35708"/>
    <lineage>
        <taxon>Eukaryota</taxon>
        <taxon>Viridiplantae</taxon>
        <taxon>Streptophyta</taxon>
        <taxon>Embryophyta</taxon>
        <taxon>Tracheophyta</taxon>
        <taxon>Spermatophyta</taxon>
        <taxon>Magnoliopsida</taxon>
        <taxon>Liliopsida</taxon>
        <taxon>Poales</taxon>
        <taxon>Poaceae</taxon>
        <taxon>PACMAD clade</taxon>
        <taxon>Arundinoideae</taxon>
        <taxon>Arundineae</taxon>
        <taxon>Arundo</taxon>
    </lineage>
</organism>
<keyword evidence="1" id="KW-1133">Transmembrane helix</keyword>
<feature type="transmembrane region" description="Helical" evidence="1">
    <location>
        <begin position="104"/>
        <end position="128"/>
    </location>
</feature>
<reference evidence="2" key="2">
    <citation type="journal article" date="2015" name="Data Brief">
        <title>Shoot transcriptome of the giant reed, Arundo donax.</title>
        <authorList>
            <person name="Barrero R.A."/>
            <person name="Guerrero F.D."/>
            <person name="Moolhuijzen P."/>
            <person name="Goolsby J.A."/>
            <person name="Tidwell J."/>
            <person name="Bellgard S.E."/>
            <person name="Bellgard M.I."/>
        </authorList>
    </citation>
    <scope>NUCLEOTIDE SEQUENCE</scope>
    <source>
        <tissue evidence="2">Shoot tissue taken approximately 20 cm above the soil surface</tissue>
    </source>
</reference>
<keyword evidence="1" id="KW-0812">Transmembrane</keyword>
<evidence type="ECO:0000256" key="1">
    <source>
        <dbReference type="SAM" id="Phobius"/>
    </source>
</evidence>
<accession>A0A0A8YU52</accession>
<keyword evidence="1" id="KW-0472">Membrane</keyword>
<evidence type="ECO:0000313" key="2">
    <source>
        <dbReference type="EMBL" id="JAD26107.1"/>
    </source>
</evidence>
<reference evidence="2" key="1">
    <citation type="submission" date="2014-09" db="EMBL/GenBank/DDBJ databases">
        <authorList>
            <person name="Magalhaes I.L.F."/>
            <person name="Oliveira U."/>
            <person name="Santos F.R."/>
            <person name="Vidigal T.H.D.A."/>
            <person name="Brescovit A.D."/>
            <person name="Santos A.J."/>
        </authorList>
    </citation>
    <scope>NUCLEOTIDE SEQUENCE</scope>
    <source>
        <tissue evidence="2">Shoot tissue taken approximately 20 cm above the soil surface</tissue>
    </source>
</reference>
<protein>
    <submittedName>
        <fullName evidence="2">Uncharacterized protein</fullName>
    </submittedName>
</protein>
<name>A0A0A8YU52_ARUDO</name>
<dbReference type="EMBL" id="GBRH01271788">
    <property type="protein sequence ID" value="JAD26107.1"/>
    <property type="molecule type" value="Transcribed_RNA"/>
</dbReference>
<dbReference type="AlphaFoldDB" id="A0A0A8YU52"/>
<proteinExistence type="predicted"/>
<sequence length="169" mass="18009">MSILEDLVLRQSCDPLLEVAVADGQYRPLLIQKCHPRRQYGHLVLQGCDAALELGDVLQLPYPRPLSRLPISQNPLHPLGVPDQLRGGGGGCGLPRRRLLGVPLVVVLLVHAGGGGALVAVAVAAAVLGSRRGRASGLVGEHGHELVVVEPVEFIAGPAVRRRYLDERD</sequence>